<reference evidence="2 3" key="1">
    <citation type="submission" date="2023-12" db="EMBL/GenBank/DDBJ databases">
        <title>Streptomyces sp. V4-01.</title>
        <authorList>
            <person name="Somphong A."/>
            <person name="Phongsopitanun W."/>
        </authorList>
    </citation>
    <scope>NUCLEOTIDE SEQUENCE [LARGE SCALE GENOMIC DNA]</scope>
    <source>
        <strain evidence="2 3">V4-01</strain>
    </source>
</reference>
<dbReference type="RefSeq" id="WP_330800035.1">
    <property type="nucleotide sequence ID" value="NZ_JAZEWV010000044.1"/>
</dbReference>
<dbReference type="Proteomes" id="UP001344658">
    <property type="component" value="Unassembled WGS sequence"/>
</dbReference>
<proteinExistence type="predicted"/>
<evidence type="ECO:0000313" key="2">
    <source>
        <dbReference type="EMBL" id="MEE4546333.1"/>
    </source>
</evidence>
<protein>
    <submittedName>
        <fullName evidence="2">SRPBCC family protein</fullName>
    </submittedName>
</protein>
<dbReference type="SUPFAM" id="SSF55961">
    <property type="entry name" value="Bet v1-like"/>
    <property type="match status" value="1"/>
</dbReference>
<gene>
    <name evidence="2" type="ORF">V2S66_30775</name>
</gene>
<evidence type="ECO:0000256" key="1">
    <source>
        <dbReference type="SAM" id="MobiDB-lite"/>
    </source>
</evidence>
<name>A0ABU7PKG7_9ACTN</name>
<organism evidence="2 3">
    <name type="scientific">Actinacidiphila polyblastidii</name>
    <dbReference type="NCBI Taxonomy" id="3110430"/>
    <lineage>
        <taxon>Bacteria</taxon>
        <taxon>Bacillati</taxon>
        <taxon>Actinomycetota</taxon>
        <taxon>Actinomycetes</taxon>
        <taxon>Kitasatosporales</taxon>
        <taxon>Streptomycetaceae</taxon>
        <taxon>Actinacidiphila</taxon>
    </lineage>
</organism>
<dbReference type="InterPro" id="IPR019587">
    <property type="entry name" value="Polyketide_cyclase/dehydratase"/>
</dbReference>
<comment type="caution">
    <text evidence="2">The sequence shown here is derived from an EMBL/GenBank/DDBJ whole genome shotgun (WGS) entry which is preliminary data.</text>
</comment>
<feature type="compositionally biased region" description="Gly residues" evidence="1">
    <location>
        <begin position="149"/>
        <end position="160"/>
    </location>
</feature>
<sequence length="166" mass="18099">MVHVSRSFTVNRPLPDVVAYLADFGHAVDWDPGTQECVRTAGQGAPVEGARWRNVSVFRGRRTELDYTLDRREERRVTFTGVNKTAHSTDDFVFETSGGGTRVTYSATVRFQGLARLADPFLRKEFERLGDEVTRTLPQAAHTAIPAGQGDGVGESGQGGAAPFDA</sequence>
<dbReference type="Pfam" id="PF10604">
    <property type="entry name" value="Polyketide_cyc2"/>
    <property type="match status" value="1"/>
</dbReference>
<accession>A0ABU7PKG7</accession>
<dbReference type="InterPro" id="IPR023393">
    <property type="entry name" value="START-like_dom_sf"/>
</dbReference>
<evidence type="ECO:0000313" key="3">
    <source>
        <dbReference type="Proteomes" id="UP001344658"/>
    </source>
</evidence>
<keyword evidence="3" id="KW-1185">Reference proteome</keyword>
<dbReference type="EMBL" id="JAZEWV010000044">
    <property type="protein sequence ID" value="MEE4546333.1"/>
    <property type="molecule type" value="Genomic_DNA"/>
</dbReference>
<dbReference type="Gene3D" id="3.30.530.20">
    <property type="match status" value="1"/>
</dbReference>
<feature type="region of interest" description="Disordered" evidence="1">
    <location>
        <begin position="143"/>
        <end position="166"/>
    </location>
</feature>